<dbReference type="AlphaFoldDB" id="K3ZBB7"/>
<protein>
    <submittedName>
        <fullName evidence="3 4">Uncharacterized protein</fullName>
    </submittedName>
</protein>
<feature type="compositionally biased region" description="Pro residues" evidence="1">
    <location>
        <begin position="66"/>
        <end position="76"/>
    </location>
</feature>
<evidence type="ECO:0000256" key="2">
    <source>
        <dbReference type="SAM" id="SignalP"/>
    </source>
</evidence>
<gene>
    <name evidence="3" type="ORF">SETIT_3G117200v2</name>
</gene>
<reference evidence="3" key="2">
    <citation type="submission" date="2015-07" db="EMBL/GenBank/DDBJ databases">
        <authorList>
            <person name="Noorani M."/>
        </authorList>
    </citation>
    <scope>NUCLEOTIDE SEQUENCE</scope>
    <source>
        <strain evidence="3">Yugu1</strain>
    </source>
</reference>
<proteinExistence type="predicted"/>
<reference evidence="3 5" key="1">
    <citation type="journal article" date="2012" name="Nat. Biotechnol.">
        <title>Reference genome sequence of the model plant Setaria.</title>
        <authorList>
            <person name="Bennetzen J.L."/>
            <person name="Schmutz J."/>
            <person name="Wang H."/>
            <person name="Percifield R."/>
            <person name="Hawkins J."/>
            <person name="Pontaroli A.C."/>
            <person name="Estep M."/>
            <person name="Feng L."/>
            <person name="Vaughn J.N."/>
            <person name="Grimwood J."/>
            <person name="Jenkins J."/>
            <person name="Barry K."/>
            <person name="Lindquist E."/>
            <person name="Hellsten U."/>
            <person name="Deshpande S."/>
            <person name="Wang X."/>
            <person name="Wu X."/>
            <person name="Mitros T."/>
            <person name="Triplett J."/>
            <person name="Yang X."/>
            <person name="Ye C.Y."/>
            <person name="Mauro-Herrera M."/>
            <person name="Wang L."/>
            <person name="Li P."/>
            <person name="Sharma M."/>
            <person name="Sharma R."/>
            <person name="Ronald P.C."/>
            <person name="Panaud O."/>
            <person name="Kellogg E.A."/>
            <person name="Brutnell T.P."/>
            <person name="Doust A.N."/>
            <person name="Tuskan G.A."/>
            <person name="Rokhsar D."/>
            <person name="Devos K.M."/>
        </authorList>
    </citation>
    <scope>NUCLEOTIDE SEQUENCE [LARGE SCALE GENOMIC DNA]</scope>
    <source>
        <strain evidence="5">cv. Yugu1</strain>
        <strain evidence="3">Yugu1</strain>
    </source>
</reference>
<organism evidence="3">
    <name type="scientific">Setaria italica</name>
    <name type="common">Foxtail millet</name>
    <name type="synonym">Panicum italicum</name>
    <dbReference type="NCBI Taxonomy" id="4555"/>
    <lineage>
        <taxon>Eukaryota</taxon>
        <taxon>Viridiplantae</taxon>
        <taxon>Streptophyta</taxon>
        <taxon>Embryophyta</taxon>
        <taxon>Tracheophyta</taxon>
        <taxon>Spermatophyta</taxon>
        <taxon>Magnoliopsida</taxon>
        <taxon>Liliopsida</taxon>
        <taxon>Poales</taxon>
        <taxon>Poaceae</taxon>
        <taxon>PACMAD clade</taxon>
        <taxon>Panicoideae</taxon>
        <taxon>Panicodae</taxon>
        <taxon>Paniceae</taxon>
        <taxon>Cenchrinae</taxon>
        <taxon>Setaria</taxon>
    </lineage>
</organism>
<accession>K3ZBB7</accession>
<dbReference type="Gramene" id="KQL13947">
    <property type="protein sequence ID" value="KQL13947"/>
    <property type="gene ID" value="SETIT_023838mg"/>
</dbReference>
<evidence type="ECO:0000313" key="5">
    <source>
        <dbReference type="Proteomes" id="UP000004995"/>
    </source>
</evidence>
<dbReference type="EMBL" id="CM003530">
    <property type="protein sequence ID" value="RCV16181.1"/>
    <property type="molecule type" value="Genomic_DNA"/>
</dbReference>
<evidence type="ECO:0000313" key="3">
    <source>
        <dbReference type="EMBL" id="RCV16181.1"/>
    </source>
</evidence>
<reference evidence="4" key="3">
    <citation type="submission" date="2018-08" db="UniProtKB">
        <authorList>
            <consortium name="EnsemblPlants"/>
        </authorList>
    </citation>
    <scope>IDENTIFICATION</scope>
    <source>
        <strain evidence="4">Yugu1</strain>
    </source>
</reference>
<dbReference type="eggNOG" id="ENOG502R7DH">
    <property type="taxonomic scope" value="Eukaryota"/>
</dbReference>
<evidence type="ECO:0000313" key="4">
    <source>
        <dbReference type="EnsemblPlants" id="KQL13947"/>
    </source>
</evidence>
<feature type="chain" id="PRO_5010127624" evidence="2">
    <location>
        <begin position="27"/>
        <end position="82"/>
    </location>
</feature>
<keyword evidence="2" id="KW-0732">Signal</keyword>
<feature type="signal peptide" evidence="2">
    <location>
        <begin position="1"/>
        <end position="26"/>
    </location>
</feature>
<evidence type="ECO:0000256" key="1">
    <source>
        <dbReference type="SAM" id="MobiDB-lite"/>
    </source>
</evidence>
<dbReference type="EMBL" id="AGNK02001498">
    <property type="status" value="NOT_ANNOTATED_CDS"/>
    <property type="molecule type" value="Genomic_DNA"/>
</dbReference>
<dbReference type="Proteomes" id="UP000004995">
    <property type="component" value="Unassembled WGS sequence"/>
</dbReference>
<feature type="region of interest" description="Disordered" evidence="1">
    <location>
        <begin position="57"/>
        <end position="82"/>
    </location>
</feature>
<dbReference type="OrthoDB" id="10565157at2759"/>
<keyword evidence="5" id="KW-1185">Reference proteome</keyword>
<sequence>MSGDKMRVAMLSLALVGLLLAATASAKNNIHVLGVDGSGGESEGRVVYADLKLAKTRSGGESDAPVPAPAPAPAPGPSSSDD</sequence>
<dbReference type="OMA" id="MRMAVNE"/>
<dbReference type="HOGENOM" id="CLU_2562712_0_0_1"/>
<name>K3ZBB7_SETIT</name>
<dbReference type="EnsemblPlants" id="KQL13947">
    <property type="protein sequence ID" value="KQL13947"/>
    <property type="gene ID" value="SETIT_023838mg"/>
</dbReference>